<protein>
    <recommendedName>
        <fullName evidence="2">PGG domain-containing protein</fullName>
    </recommendedName>
</protein>
<reference evidence="3" key="1">
    <citation type="journal article" date="2021" name="bioRxiv">
        <title>Whole Genome Assembly and Annotation of Northern Wild Rice, Zizania palustris L., Supports a Whole Genome Duplication in the Zizania Genus.</title>
        <authorList>
            <person name="Haas M."/>
            <person name="Kono T."/>
            <person name="Macchietto M."/>
            <person name="Millas R."/>
            <person name="McGilp L."/>
            <person name="Shao M."/>
            <person name="Duquette J."/>
            <person name="Hirsch C.N."/>
            <person name="Kimball J."/>
        </authorList>
    </citation>
    <scope>NUCLEOTIDE SEQUENCE</scope>
    <source>
        <tissue evidence="3">Fresh leaf tissue</tissue>
    </source>
</reference>
<keyword evidence="1" id="KW-0472">Membrane</keyword>
<dbReference type="PANTHER" id="PTHR24177:SF412">
    <property type="entry name" value="OS06G0285941 PROTEIN"/>
    <property type="match status" value="1"/>
</dbReference>
<dbReference type="PANTHER" id="PTHR24177">
    <property type="entry name" value="CASKIN"/>
    <property type="match status" value="1"/>
</dbReference>
<name>A0A8J5TCC1_ZIZPA</name>
<feature type="domain" description="PGG" evidence="2">
    <location>
        <begin position="82"/>
        <end position="194"/>
    </location>
</feature>
<organism evidence="3 4">
    <name type="scientific">Zizania palustris</name>
    <name type="common">Northern wild rice</name>
    <dbReference type="NCBI Taxonomy" id="103762"/>
    <lineage>
        <taxon>Eukaryota</taxon>
        <taxon>Viridiplantae</taxon>
        <taxon>Streptophyta</taxon>
        <taxon>Embryophyta</taxon>
        <taxon>Tracheophyta</taxon>
        <taxon>Spermatophyta</taxon>
        <taxon>Magnoliopsida</taxon>
        <taxon>Liliopsida</taxon>
        <taxon>Poales</taxon>
        <taxon>Poaceae</taxon>
        <taxon>BOP clade</taxon>
        <taxon>Oryzoideae</taxon>
        <taxon>Oryzeae</taxon>
        <taxon>Zizaniinae</taxon>
        <taxon>Zizania</taxon>
    </lineage>
</organism>
<dbReference type="GO" id="GO:0016020">
    <property type="term" value="C:membrane"/>
    <property type="evidence" value="ECO:0007669"/>
    <property type="project" value="TreeGrafter"/>
</dbReference>
<dbReference type="InterPro" id="IPR026961">
    <property type="entry name" value="PGG_dom"/>
</dbReference>
<evidence type="ECO:0000313" key="3">
    <source>
        <dbReference type="EMBL" id="KAG8076044.1"/>
    </source>
</evidence>
<sequence length="285" mass="30816">MSGQLEAYSSEGRAAPVVDVAPGDAAPVAATEVSSTGKRGIPVLIAPYPPRDGRQGAPDARAAFEGFLVFQEDDNDTVTAGKKWLKEMRGWLMVLTTVAASVTYQAGINPPGGFWQDDKDGHTAGNPVMHDKFKARYKTFYYFNSTALVTSLVITVLLMSERFYRSEIKVLTLILATVVDLASLVGAYIAGSTRFTSSGIYVIVITCVAFVCVIFMGEVLGQICGFFHIKSPCMLKWFPVPREVVDRAIRQRGTPRRMAQAAAPASNKQRPCCLCCAATPTTGDV</sequence>
<reference evidence="3" key="2">
    <citation type="submission" date="2021-02" db="EMBL/GenBank/DDBJ databases">
        <authorList>
            <person name="Kimball J.A."/>
            <person name="Haas M.W."/>
            <person name="Macchietto M."/>
            <person name="Kono T."/>
            <person name="Duquette J."/>
            <person name="Shao M."/>
        </authorList>
    </citation>
    <scope>NUCLEOTIDE SEQUENCE</scope>
    <source>
        <tissue evidence="3">Fresh leaf tissue</tissue>
    </source>
</reference>
<evidence type="ECO:0000313" key="4">
    <source>
        <dbReference type="Proteomes" id="UP000729402"/>
    </source>
</evidence>
<evidence type="ECO:0000256" key="1">
    <source>
        <dbReference type="SAM" id="Phobius"/>
    </source>
</evidence>
<keyword evidence="1" id="KW-0812">Transmembrane</keyword>
<feature type="transmembrane region" description="Helical" evidence="1">
    <location>
        <begin position="139"/>
        <end position="158"/>
    </location>
</feature>
<dbReference type="OrthoDB" id="681126at2759"/>
<comment type="caution">
    <text evidence="3">The sequence shown here is derived from an EMBL/GenBank/DDBJ whole genome shotgun (WGS) entry which is preliminary data.</text>
</comment>
<accession>A0A8J5TCC1</accession>
<keyword evidence="4" id="KW-1185">Reference proteome</keyword>
<keyword evidence="1" id="KW-1133">Transmembrane helix</keyword>
<dbReference type="Proteomes" id="UP000729402">
    <property type="component" value="Unassembled WGS sequence"/>
</dbReference>
<proteinExistence type="predicted"/>
<feature type="transmembrane region" description="Helical" evidence="1">
    <location>
        <begin position="201"/>
        <end position="227"/>
    </location>
</feature>
<feature type="transmembrane region" description="Helical" evidence="1">
    <location>
        <begin position="170"/>
        <end position="189"/>
    </location>
</feature>
<gene>
    <name evidence="3" type="ORF">GUJ93_ZPchr0006g43305</name>
</gene>
<evidence type="ECO:0000259" key="2">
    <source>
        <dbReference type="Pfam" id="PF13962"/>
    </source>
</evidence>
<dbReference type="AlphaFoldDB" id="A0A8J5TCC1"/>
<dbReference type="EMBL" id="JAAALK010000283">
    <property type="protein sequence ID" value="KAG8076044.1"/>
    <property type="molecule type" value="Genomic_DNA"/>
</dbReference>
<dbReference type="Pfam" id="PF13962">
    <property type="entry name" value="PGG"/>
    <property type="match status" value="1"/>
</dbReference>